<dbReference type="Pfam" id="PF14498">
    <property type="entry name" value="Glyco_hyd_65N_2"/>
    <property type="match status" value="1"/>
</dbReference>
<feature type="domain" description="Glycosyl hydrolase family 95 N-terminal" evidence="1">
    <location>
        <begin position="58"/>
        <end position="196"/>
    </location>
</feature>
<reference evidence="3" key="1">
    <citation type="submission" date="2016-10" db="EMBL/GenBank/DDBJ databases">
        <authorList>
            <person name="Varghese N."/>
            <person name="Submissions S."/>
        </authorList>
    </citation>
    <scope>NUCLEOTIDE SEQUENCE [LARGE SCALE GENOMIC DNA]</scope>
    <source>
        <strain evidence="3">CGMCC 4.6609</strain>
    </source>
</reference>
<sequence length="236" mass="24982">MTRTPEPRVHDTSPAARWTDGFRTANGECGAVLYGEPAMEKVVFEAGRFCRPAYEFRISSPGMTAVGGYGRITDSRTGEVTSTWTDGHGTWVRRVFASRADQVIAHELLPAPGRTVNTTLSVNTALDGLLGSTRCTTRATVSNGSGYLSLRGVGRSGRGVVGYEGVTRVVAFGGSVLASGATLVVTGSARLLLLTKLDRYESSSTGWIFPALRTALAGLESDYATLFARHTAAMPG</sequence>
<proteinExistence type="predicted"/>
<dbReference type="GO" id="GO:0016787">
    <property type="term" value="F:hydrolase activity"/>
    <property type="evidence" value="ECO:0007669"/>
    <property type="project" value="UniProtKB-KW"/>
</dbReference>
<name>A0A1H0WTS6_9PSEU</name>
<accession>A0A1H0WTS6</accession>
<dbReference type="OrthoDB" id="9802600at2"/>
<dbReference type="AlphaFoldDB" id="A0A1H0WTS6"/>
<keyword evidence="2" id="KW-0378">Hydrolase</keyword>
<evidence type="ECO:0000259" key="1">
    <source>
        <dbReference type="Pfam" id="PF14498"/>
    </source>
</evidence>
<evidence type="ECO:0000313" key="3">
    <source>
        <dbReference type="Proteomes" id="UP000199691"/>
    </source>
</evidence>
<dbReference type="RefSeq" id="WP_090103991.1">
    <property type="nucleotide sequence ID" value="NZ_FNIX01000022.1"/>
</dbReference>
<dbReference type="InterPro" id="IPR027414">
    <property type="entry name" value="GH95_N_dom"/>
</dbReference>
<keyword evidence="3" id="KW-1185">Reference proteome</keyword>
<evidence type="ECO:0000313" key="2">
    <source>
        <dbReference type="EMBL" id="SDP93626.1"/>
    </source>
</evidence>
<dbReference type="Proteomes" id="UP000199691">
    <property type="component" value="Unassembled WGS sequence"/>
</dbReference>
<gene>
    <name evidence="2" type="ORF">SAMN05421507_12266</name>
</gene>
<dbReference type="EMBL" id="FNIX01000022">
    <property type="protein sequence ID" value="SDP93626.1"/>
    <property type="molecule type" value="Genomic_DNA"/>
</dbReference>
<dbReference type="Gene3D" id="2.70.98.50">
    <property type="entry name" value="putative glycoside hydrolase family protein from bacillus halodurans"/>
    <property type="match status" value="1"/>
</dbReference>
<protein>
    <submittedName>
        <fullName evidence="2">Glycosyl hydrolase family 65, N-terminal domain</fullName>
    </submittedName>
</protein>
<organism evidence="2 3">
    <name type="scientific">Lentzea jiangxiensis</name>
    <dbReference type="NCBI Taxonomy" id="641025"/>
    <lineage>
        <taxon>Bacteria</taxon>
        <taxon>Bacillati</taxon>
        <taxon>Actinomycetota</taxon>
        <taxon>Actinomycetes</taxon>
        <taxon>Pseudonocardiales</taxon>
        <taxon>Pseudonocardiaceae</taxon>
        <taxon>Lentzea</taxon>
    </lineage>
</organism>
<dbReference type="STRING" id="641025.SAMN05421507_12266"/>